<dbReference type="InterPro" id="IPR027417">
    <property type="entry name" value="P-loop_NTPase"/>
</dbReference>
<dbReference type="GO" id="GO:0016887">
    <property type="term" value="F:ATP hydrolysis activity"/>
    <property type="evidence" value="ECO:0007669"/>
    <property type="project" value="InterPro"/>
</dbReference>
<proteinExistence type="predicted"/>
<reference evidence="5 6" key="2">
    <citation type="journal article" date="2021" name="Mar. Drugs">
        <title>A New Micromonospora Strain with Antibiotic Activity Isolated from the Microbiome of a Mid-Atlantic Deep-Sea Sponge.</title>
        <authorList>
            <person name="Back C.R."/>
            <person name="Stennett H.L."/>
            <person name="Williams S.E."/>
            <person name="Wang L."/>
            <person name="Ojeda Gomez J."/>
            <person name="Abdulle O.M."/>
            <person name="Duffy T."/>
            <person name="Neal C."/>
            <person name="Mantell J."/>
            <person name="Jepson M.A."/>
            <person name="Hendry K.R."/>
            <person name="Powell D."/>
            <person name="Stach J.E.M."/>
            <person name="Essex-Lopresti A.E."/>
            <person name="Willis C.L."/>
            <person name="Curnow P."/>
            <person name="Race P.R."/>
        </authorList>
    </citation>
    <scope>NUCLEOTIDE SEQUENCE [LARGE SCALE GENOMIC DNA]</scope>
    <source>
        <strain evidence="5 6">28ISP2-46</strain>
    </source>
</reference>
<dbReference type="Gene3D" id="3.40.50.300">
    <property type="entry name" value="P-loop containing nucleotide triphosphate hydrolases"/>
    <property type="match status" value="2"/>
</dbReference>
<gene>
    <name evidence="5" type="ORF">H1D33_04940</name>
</gene>
<reference evidence="6" key="1">
    <citation type="submission" date="2020-07" db="EMBL/GenBank/DDBJ databases">
        <title>A new Micromonospora strain with potent antibiotic activity isolated from the microbiome of a mid-Atlantic deep-sea sponge.</title>
        <authorList>
            <person name="Back C.R."/>
            <person name="Stennett H.L."/>
            <person name="Williams S.E."/>
            <person name="Wang L."/>
            <person name="Ojeda Gomez J."/>
            <person name="Abdulle O.M."/>
            <person name="Duffy T."/>
            <person name="Hendry K.R."/>
            <person name="Powell D."/>
            <person name="Stach J.E."/>
            <person name="Essex-Lopresti A.E."/>
            <person name="Willis C.L."/>
            <person name="Curnow P."/>
            <person name="Race P.R."/>
        </authorList>
    </citation>
    <scope>NUCLEOTIDE SEQUENCE [LARGE SCALE GENOMIC DNA]</scope>
    <source>
        <strain evidence="6">28ISP2-46</strain>
    </source>
</reference>
<feature type="domain" description="Rad50/SbcC-type AAA" evidence="4">
    <location>
        <begin position="6"/>
        <end position="78"/>
    </location>
</feature>
<name>A0A7L6B9I6_9ACTN</name>
<dbReference type="Pfam" id="PF13304">
    <property type="entry name" value="AAA_21"/>
    <property type="match status" value="1"/>
</dbReference>
<evidence type="ECO:0000256" key="1">
    <source>
        <dbReference type="SAM" id="Coils"/>
    </source>
</evidence>
<dbReference type="InterPro" id="IPR038729">
    <property type="entry name" value="Rad50/SbcC_AAA"/>
</dbReference>
<protein>
    <submittedName>
        <fullName evidence="5">AAA family ATPase</fullName>
    </submittedName>
</protein>
<feature type="coiled-coil region" evidence="1">
    <location>
        <begin position="480"/>
        <end position="507"/>
    </location>
</feature>
<feature type="region of interest" description="Disordered" evidence="2">
    <location>
        <begin position="509"/>
        <end position="584"/>
    </location>
</feature>
<dbReference type="InterPro" id="IPR003959">
    <property type="entry name" value="ATPase_AAA_core"/>
</dbReference>
<sequence length="584" mass="64624">MLFTSVSVRDFRSIASSGRIPLGPITLLVGQNNAGKSALVRAIHLAQDGAPTSSRDVRIGSRASEVKLELGPWHTFTEEGSKTRKRQRIPVGATLTLLSHGTVHGGMVRINDAAFTVKLAPNTEPNNAIYPVLATRRQQNYEEQVRREAAITVAPTDSNLVSRVMALATSEIPEARTFRQACKDVLGVSLNVFTTEHGQQSVGIQIDRFADIPLSAMGAGITSALNLLISLSTSHNKLFLIEEPENDLHPQALKALLDLILKASNENQFVITTHSSVVLAKLGSAPGAVVVHTKSDGLIPPSTSFDVIDSPPGRISVMQDLGYELADLELGEGWLIFEESSAERLAREFLIPWFAPRLVRLRTLAASGTSRLQPIVQDFFELFLFAHLEPMYRGRAWVIADGDESGVRVIRELRAKFPTWQSDRFINLEQHDFEKYYPEPFMTEAERILSMADKRQRRESKRILLHKVLTWVGEDEDRAKRAFSESAREVVEKLQEIERRIVELGRIPFQPVPASGDEPGARYSLPHPITTPSPRSAPAEKPSEMPDRLPGRDDHRLGLQLAEDGAPLPAGIDGDGMADQRYES</sequence>
<dbReference type="RefSeq" id="WP_181570666.1">
    <property type="nucleotide sequence ID" value="NZ_CP059322.2"/>
</dbReference>
<dbReference type="InterPro" id="IPR051396">
    <property type="entry name" value="Bact_Antivir_Def_Nuclease"/>
</dbReference>
<evidence type="ECO:0000259" key="4">
    <source>
        <dbReference type="Pfam" id="PF13476"/>
    </source>
</evidence>
<evidence type="ECO:0000256" key="2">
    <source>
        <dbReference type="SAM" id="MobiDB-lite"/>
    </source>
</evidence>
<dbReference type="AlphaFoldDB" id="A0A7L6B9I6"/>
<dbReference type="KEGG" id="mfeu:H1D33_04940"/>
<evidence type="ECO:0000259" key="3">
    <source>
        <dbReference type="Pfam" id="PF13304"/>
    </source>
</evidence>
<dbReference type="Pfam" id="PF13476">
    <property type="entry name" value="AAA_23"/>
    <property type="match status" value="1"/>
</dbReference>
<dbReference type="SUPFAM" id="SSF52540">
    <property type="entry name" value="P-loop containing nucleoside triphosphate hydrolases"/>
    <property type="match status" value="1"/>
</dbReference>
<keyword evidence="6" id="KW-1185">Reference proteome</keyword>
<dbReference type="EMBL" id="CP059322">
    <property type="protein sequence ID" value="QLQ38230.1"/>
    <property type="molecule type" value="Genomic_DNA"/>
</dbReference>
<dbReference type="GO" id="GO:0005524">
    <property type="term" value="F:ATP binding"/>
    <property type="evidence" value="ECO:0007669"/>
    <property type="project" value="InterPro"/>
</dbReference>
<dbReference type="GO" id="GO:0006302">
    <property type="term" value="P:double-strand break repair"/>
    <property type="evidence" value="ECO:0007669"/>
    <property type="project" value="InterPro"/>
</dbReference>
<feature type="domain" description="ATPase AAA-type core" evidence="3">
    <location>
        <begin position="200"/>
        <end position="279"/>
    </location>
</feature>
<dbReference type="PANTHER" id="PTHR43581">
    <property type="entry name" value="ATP/GTP PHOSPHATASE"/>
    <property type="match status" value="1"/>
</dbReference>
<evidence type="ECO:0000313" key="5">
    <source>
        <dbReference type="EMBL" id="QLQ38230.1"/>
    </source>
</evidence>
<evidence type="ECO:0000313" key="6">
    <source>
        <dbReference type="Proteomes" id="UP000510844"/>
    </source>
</evidence>
<dbReference type="PANTHER" id="PTHR43581:SF2">
    <property type="entry name" value="EXCINUCLEASE ATPASE SUBUNIT"/>
    <property type="match status" value="1"/>
</dbReference>
<organism evidence="5 6">
    <name type="scientific">Micromonospora robiginosa</name>
    <dbReference type="NCBI Taxonomy" id="2749844"/>
    <lineage>
        <taxon>Bacteria</taxon>
        <taxon>Bacillati</taxon>
        <taxon>Actinomycetota</taxon>
        <taxon>Actinomycetes</taxon>
        <taxon>Micromonosporales</taxon>
        <taxon>Micromonosporaceae</taxon>
        <taxon>Micromonospora</taxon>
    </lineage>
</organism>
<accession>A0A7L6B9I6</accession>
<dbReference type="Proteomes" id="UP000510844">
    <property type="component" value="Chromosome"/>
</dbReference>
<feature type="compositionally biased region" description="Basic and acidic residues" evidence="2">
    <location>
        <begin position="541"/>
        <end position="557"/>
    </location>
</feature>
<keyword evidence="1" id="KW-0175">Coiled coil</keyword>